<feature type="region of interest" description="Disordered" evidence="3">
    <location>
        <begin position="1"/>
        <end position="25"/>
    </location>
</feature>
<dbReference type="SUPFAM" id="SSF52540">
    <property type="entry name" value="P-loop containing nucleoside triphosphate hydrolases"/>
    <property type="match status" value="1"/>
</dbReference>
<dbReference type="Gene3D" id="3.40.50.300">
    <property type="entry name" value="P-loop containing nucleotide triphosphate hydrolases"/>
    <property type="match status" value="1"/>
</dbReference>
<keyword evidence="6" id="KW-1185">Reference proteome</keyword>
<dbReference type="Pfam" id="PF13191">
    <property type="entry name" value="AAA_16"/>
    <property type="match status" value="1"/>
</dbReference>
<feature type="domain" description="HTH luxR-type" evidence="4">
    <location>
        <begin position="891"/>
        <end position="956"/>
    </location>
</feature>
<evidence type="ECO:0000256" key="3">
    <source>
        <dbReference type="SAM" id="MobiDB-lite"/>
    </source>
</evidence>
<evidence type="ECO:0000313" key="5">
    <source>
        <dbReference type="EMBL" id="MFI9105501.1"/>
    </source>
</evidence>
<dbReference type="PROSITE" id="PS00622">
    <property type="entry name" value="HTH_LUXR_1"/>
    <property type="match status" value="1"/>
</dbReference>
<name>A0ABW8CGC3_9ACTN</name>
<dbReference type="InterPro" id="IPR000792">
    <property type="entry name" value="Tscrpt_reg_LuxR_C"/>
</dbReference>
<dbReference type="InterPro" id="IPR027417">
    <property type="entry name" value="P-loop_NTPase"/>
</dbReference>
<dbReference type="SMART" id="SM00421">
    <property type="entry name" value="HTH_LUXR"/>
    <property type="match status" value="1"/>
</dbReference>
<dbReference type="EMBL" id="JBITYG010000012">
    <property type="protein sequence ID" value="MFI9105501.1"/>
    <property type="molecule type" value="Genomic_DNA"/>
</dbReference>
<dbReference type="InterPro" id="IPR016032">
    <property type="entry name" value="Sig_transdc_resp-reg_C-effctor"/>
</dbReference>
<evidence type="ECO:0000259" key="4">
    <source>
        <dbReference type="PROSITE" id="PS50043"/>
    </source>
</evidence>
<dbReference type="PANTHER" id="PTHR16305">
    <property type="entry name" value="TESTICULAR SOLUBLE ADENYLYL CYCLASE"/>
    <property type="match status" value="1"/>
</dbReference>
<dbReference type="Gene3D" id="1.10.10.10">
    <property type="entry name" value="Winged helix-like DNA-binding domain superfamily/Winged helix DNA-binding domain"/>
    <property type="match status" value="1"/>
</dbReference>
<dbReference type="SUPFAM" id="SSF46894">
    <property type="entry name" value="C-terminal effector domain of the bipartite response regulators"/>
    <property type="match status" value="1"/>
</dbReference>
<dbReference type="Pfam" id="PF00196">
    <property type="entry name" value="GerE"/>
    <property type="match status" value="1"/>
</dbReference>
<dbReference type="PROSITE" id="PS50043">
    <property type="entry name" value="HTH_LUXR_2"/>
    <property type="match status" value="1"/>
</dbReference>
<gene>
    <name evidence="5" type="ORF">ACIGXA_33830</name>
</gene>
<proteinExistence type="predicted"/>
<evidence type="ECO:0000256" key="2">
    <source>
        <dbReference type="ARBA" id="ARBA00022840"/>
    </source>
</evidence>
<dbReference type="Proteomes" id="UP001614394">
    <property type="component" value="Unassembled WGS sequence"/>
</dbReference>
<dbReference type="InterPro" id="IPR036388">
    <property type="entry name" value="WH-like_DNA-bd_sf"/>
</dbReference>
<evidence type="ECO:0000313" key="6">
    <source>
        <dbReference type="Proteomes" id="UP001614394"/>
    </source>
</evidence>
<protein>
    <submittedName>
        <fullName evidence="5">AAA family ATPase</fullName>
    </submittedName>
</protein>
<evidence type="ECO:0000256" key="1">
    <source>
        <dbReference type="ARBA" id="ARBA00022741"/>
    </source>
</evidence>
<dbReference type="PRINTS" id="PR00038">
    <property type="entry name" value="HTHLUXR"/>
</dbReference>
<dbReference type="InterPro" id="IPR041664">
    <property type="entry name" value="AAA_16"/>
</dbReference>
<dbReference type="RefSeq" id="WP_399656225.1">
    <property type="nucleotide sequence ID" value="NZ_JBITYG010000012.1"/>
</dbReference>
<keyword evidence="1" id="KW-0547">Nucleotide-binding</keyword>
<dbReference type="CDD" id="cd06170">
    <property type="entry name" value="LuxR_C_like"/>
    <property type="match status" value="1"/>
</dbReference>
<comment type="caution">
    <text evidence="5">The sequence shown here is derived from an EMBL/GenBank/DDBJ whole genome shotgun (WGS) entry which is preliminary data.</text>
</comment>
<dbReference type="PANTHER" id="PTHR16305:SF35">
    <property type="entry name" value="TRANSCRIPTIONAL ACTIVATOR DOMAIN"/>
    <property type="match status" value="1"/>
</dbReference>
<keyword evidence="2" id="KW-0067">ATP-binding</keyword>
<reference evidence="5 6" key="1">
    <citation type="submission" date="2024-10" db="EMBL/GenBank/DDBJ databases">
        <title>The Natural Products Discovery Center: Release of the First 8490 Sequenced Strains for Exploring Actinobacteria Biosynthetic Diversity.</title>
        <authorList>
            <person name="Kalkreuter E."/>
            <person name="Kautsar S.A."/>
            <person name="Yang D."/>
            <person name="Bader C.D."/>
            <person name="Teijaro C.N."/>
            <person name="Fluegel L."/>
            <person name="Davis C.M."/>
            <person name="Simpson J.R."/>
            <person name="Lauterbach L."/>
            <person name="Steele A.D."/>
            <person name="Gui C."/>
            <person name="Meng S."/>
            <person name="Li G."/>
            <person name="Viehrig K."/>
            <person name="Ye F."/>
            <person name="Su P."/>
            <person name="Kiefer A.F."/>
            <person name="Nichols A."/>
            <person name="Cepeda A.J."/>
            <person name="Yan W."/>
            <person name="Fan B."/>
            <person name="Jiang Y."/>
            <person name="Adhikari A."/>
            <person name="Zheng C.-J."/>
            <person name="Schuster L."/>
            <person name="Cowan T.M."/>
            <person name="Smanski M.J."/>
            <person name="Chevrette M.G."/>
            <person name="De Carvalho L.P.S."/>
            <person name="Shen B."/>
        </authorList>
    </citation>
    <scope>NUCLEOTIDE SEQUENCE [LARGE SCALE GENOMIC DNA]</scope>
    <source>
        <strain evidence="5 6">NPDC053399</strain>
    </source>
</reference>
<sequence>MIDKAAPGTTVARLSGPAPGDTLPVGREAEIGRILQCVERGRDRPQSLVVLGETGTGKTQLVGVAVERAIRSGTRVLVAQGCETEMQQSFAALHQLVLPLLDELAWMPKRQRDALRGAFGLAPAIQPADPMAFRVAVLTLLRQATRTSPVLLAVDDIQSCDRDSLDVLLFVARRLSSEPVTVLLAARGEIPPPGVPADLAVLPLGPLAPQAAAQLLDAQPGAPTGGARLDLLQRAEGNPLAVIEMCRALRTDGAQPLSDDGRPQTSRIQQMFAAQLDALPAATQRALLYAAAASTHEELTTLMDALDAGGDLSVWSPAERAGLIAVTDRHVVFRHPLIRTAAFHREPVRARQQAHRDLAAALGEQPSRQAWHLAGAAIGPDESVAAALEATALLAQRRGGLYATVKALEQAARFSPCDDDRARRLAKALTAANDFGDPAWVRELYASFAAVNRDPELLGVAVCATGWALSLFSFQREAFSLLADAWEHHHPLDGTTATAMVAIAGGIAHQSGLEEHLRMLPGMLAQVTRTERAREPGTRTTELQCPHLAREDVAASLRAVVQAVRGPAAYASDLFKTLTSLPRPTDPRDLATLHRMVATGVVAYYADESDRCVDLLRQAFVPLRAAGAMGPTAHVLAVQVDVLLATGRWSEAEELIEEARSFSVVRGMTYAQLDLDALHVTLRALRGDSEPGVELTGPNWHSVSLDENRATLARMLRARGLAALARGDHESAFRHLRSLFADDGTPVHRLLSSRSVADLAAAAQRLGRQKEAAHVLAAVRQAEGRRPTTRITLLMHHAAALMDEDADTEKHFRLAVINPGADQWPMERGLARMNYAIWLRRKRRSLEAREQLATVIEAATRLGAHRLAAQAGAELRASGAAVAPETAAREAAAPLAELTAQQQQIVRLAANGLSNREIGEQLFLSPRTIGTHLYNVYPKLGISSRHQLRDVIERSLG</sequence>
<accession>A0ABW8CGC3</accession>
<organism evidence="5 6">
    <name type="scientific">Streptomyces fildesensis</name>
    <dbReference type="NCBI Taxonomy" id="375757"/>
    <lineage>
        <taxon>Bacteria</taxon>
        <taxon>Bacillati</taxon>
        <taxon>Actinomycetota</taxon>
        <taxon>Actinomycetes</taxon>
        <taxon>Kitasatosporales</taxon>
        <taxon>Streptomycetaceae</taxon>
        <taxon>Streptomyces</taxon>
    </lineage>
</organism>